<name>K0J3S4_9ZZZZ</name>
<organism evidence="2">
    <name type="scientific">uncultured microorganism</name>
    <dbReference type="NCBI Taxonomy" id="358574"/>
    <lineage>
        <taxon>unclassified sequences</taxon>
        <taxon>environmental samples</taxon>
    </lineage>
</organism>
<protein>
    <submittedName>
        <fullName evidence="2">Amidase</fullName>
    </submittedName>
</protein>
<dbReference type="AlphaFoldDB" id="K0J3S4"/>
<dbReference type="EMBL" id="AB750527">
    <property type="protein sequence ID" value="BAM62583.1"/>
    <property type="molecule type" value="Genomic_DNA"/>
</dbReference>
<proteinExistence type="predicted"/>
<feature type="domain" description="Amidase" evidence="1">
    <location>
        <begin position="24"/>
        <end position="475"/>
    </location>
</feature>
<dbReference type="PANTHER" id="PTHR42678:SF34">
    <property type="entry name" value="OS04G0183300 PROTEIN"/>
    <property type="match status" value="1"/>
</dbReference>
<reference evidence="2" key="2">
    <citation type="journal article" date="2014" name="FEMS Microbiol. Ecol.">
        <title>Novel integrons and gene cassettes from a Cascadian submarine gas-hydrate-bearing core.</title>
        <authorList>
            <person name="Elsaied H."/>
            <person name="Stokes H.W."/>
            <person name="Yoshioka H."/>
            <person name="Mitani Y."/>
            <person name="Maruyama A."/>
        </authorList>
    </citation>
    <scope>NUCLEOTIDE SEQUENCE</scope>
</reference>
<evidence type="ECO:0000259" key="1">
    <source>
        <dbReference type="Pfam" id="PF01425"/>
    </source>
</evidence>
<dbReference type="Pfam" id="PF01425">
    <property type="entry name" value="Amidase"/>
    <property type="match status" value="1"/>
</dbReference>
<dbReference type="NCBIfam" id="NF005300">
    <property type="entry name" value="PRK06828.1"/>
    <property type="match status" value="1"/>
</dbReference>
<evidence type="ECO:0000313" key="2">
    <source>
        <dbReference type="EMBL" id="BAM62583.1"/>
    </source>
</evidence>
<dbReference type="PANTHER" id="PTHR42678">
    <property type="entry name" value="AMIDASE"/>
    <property type="match status" value="1"/>
</dbReference>
<reference evidence="2" key="1">
    <citation type="submission" date="2012-09" db="EMBL/GenBank/DDBJ databases">
        <authorList>
            <person name="Elsaied H.E."/>
            <person name="Maruyama A."/>
        </authorList>
    </citation>
    <scope>NUCLEOTIDE SEQUENCE</scope>
</reference>
<dbReference type="NCBIfam" id="NF006006">
    <property type="entry name" value="PRK08137.1"/>
    <property type="match status" value="1"/>
</dbReference>
<sequence>MEEPSILELGSRMASGEMTAHSLAEYYLHRIETIDRSGPSINSVIELNPDALSIAGKRDRERAAGKLRGPLHGIPILIKDNIDTRDRMQTTAGSLALEGSHALRDAFIVKRLRISGAVILGKTNLSEWANFRGKRSISGWSSRGGLTRNPYVLDRSACGSSSGSAAAVSANLCAAAIGTETDGSIICPSQTCGVVGLKPTLGLISRIGIVPIAKSQDTAGPIGRTVEDVALLLSSLVGVDKRDHSTQLKRRRAFRNYSKFLTKDGLAGARVGVARNMLGSDERIIRILEICLGIMKQLGAVIIDPANLPNADTFGETEVEVLLNEFKYGLNSYLSSLGPRSRVHSLDEVIKFNEENKDRVMPYFGQERMIAANEKGPLSSKEYRQALSRNRRLTRREGIDALIKSKRLDAIVVISGGPAWLIDMANGDPRSWDMESTSPAAVAGYPHITVPGGHLFGLPIGVSFFSKAWSEPTLLRIAYSFEQALMARKPPRFLSKVDVNAV</sequence>
<dbReference type="InterPro" id="IPR023631">
    <property type="entry name" value="Amidase_dom"/>
</dbReference>
<dbReference type="SUPFAM" id="SSF75304">
    <property type="entry name" value="Amidase signature (AS) enzymes"/>
    <property type="match status" value="1"/>
</dbReference>
<dbReference type="InterPro" id="IPR036928">
    <property type="entry name" value="AS_sf"/>
</dbReference>
<dbReference type="Gene3D" id="3.90.1300.10">
    <property type="entry name" value="Amidase signature (AS) domain"/>
    <property type="match status" value="1"/>
</dbReference>
<accession>K0J3S4</accession>